<evidence type="ECO:0000313" key="2">
    <source>
        <dbReference type="EMBL" id="KAF7278831.1"/>
    </source>
</evidence>
<gene>
    <name evidence="2" type="ORF">GWI33_007942</name>
</gene>
<dbReference type="AlphaFoldDB" id="A0A834MBI6"/>
<dbReference type="EMBL" id="JAACXV010000385">
    <property type="protein sequence ID" value="KAF7278831.1"/>
    <property type="molecule type" value="Genomic_DNA"/>
</dbReference>
<sequence>MTSGTASPTPNDSPSLSQRPLLTSRELGLRTKKTVEFQAVYKSEDDKFGEKWHQEHDCPVDRSTVCW</sequence>
<protein>
    <submittedName>
        <fullName evidence="2">Uncharacterized protein</fullName>
    </submittedName>
</protein>
<proteinExistence type="predicted"/>
<feature type="compositionally biased region" description="Polar residues" evidence="1">
    <location>
        <begin position="1"/>
        <end position="21"/>
    </location>
</feature>
<accession>A0A834MBI6</accession>
<keyword evidence="3" id="KW-1185">Reference proteome</keyword>
<comment type="caution">
    <text evidence="2">The sequence shown here is derived from an EMBL/GenBank/DDBJ whole genome shotgun (WGS) entry which is preliminary data.</text>
</comment>
<reference evidence="2" key="1">
    <citation type="submission" date="2020-08" db="EMBL/GenBank/DDBJ databases">
        <title>Genome sequencing and assembly of the red palm weevil Rhynchophorus ferrugineus.</title>
        <authorList>
            <person name="Dias G.B."/>
            <person name="Bergman C.M."/>
            <person name="Manee M."/>
        </authorList>
    </citation>
    <scope>NUCLEOTIDE SEQUENCE</scope>
    <source>
        <strain evidence="2">AA-2017</strain>
        <tissue evidence="2">Whole larva</tissue>
    </source>
</reference>
<dbReference type="Proteomes" id="UP000625711">
    <property type="component" value="Unassembled WGS sequence"/>
</dbReference>
<evidence type="ECO:0000313" key="3">
    <source>
        <dbReference type="Proteomes" id="UP000625711"/>
    </source>
</evidence>
<organism evidence="2 3">
    <name type="scientific">Rhynchophorus ferrugineus</name>
    <name type="common">Red palm weevil</name>
    <name type="synonym">Curculio ferrugineus</name>
    <dbReference type="NCBI Taxonomy" id="354439"/>
    <lineage>
        <taxon>Eukaryota</taxon>
        <taxon>Metazoa</taxon>
        <taxon>Ecdysozoa</taxon>
        <taxon>Arthropoda</taxon>
        <taxon>Hexapoda</taxon>
        <taxon>Insecta</taxon>
        <taxon>Pterygota</taxon>
        <taxon>Neoptera</taxon>
        <taxon>Endopterygota</taxon>
        <taxon>Coleoptera</taxon>
        <taxon>Polyphaga</taxon>
        <taxon>Cucujiformia</taxon>
        <taxon>Curculionidae</taxon>
        <taxon>Dryophthorinae</taxon>
        <taxon>Rhynchophorus</taxon>
    </lineage>
</organism>
<name>A0A834MBI6_RHYFE</name>
<evidence type="ECO:0000256" key="1">
    <source>
        <dbReference type="SAM" id="MobiDB-lite"/>
    </source>
</evidence>
<feature type="region of interest" description="Disordered" evidence="1">
    <location>
        <begin position="1"/>
        <end position="27"/>
    </location>
</feature>